<dbReference type="PANTHER" id="PTHR12110:SF48">
    <property type="entry name" value="BLL3656 PROTEIN"/>
    <property type="match status" value="1"/>
</dbReference>
<gene>
    <name evidence="2" type="ORF">GCM10023156_23250</name>
</gene>
<sequence length="320" mass="34957">MTDRRQFMGLVSTSAVGLAVTRNLATVTAAEPVSAKDTFPVRFALNMSTLRGHNLTVKQQIEVAAEAGYDGVEPWIRDLENYVKDGGSVADLRKQIEDAGMTVDSAIGFAQWINDDAEQRKAGLEVARRDMELVRSIGGTMIAAPPIGAHQKEAISPPLEVIAERYRALLQVGDETGVTPQLELWGFSPTISKLGELAYVATAAEHPKACVLPDFYHIYKGGSDFAGLGMIEASRMHCFHINDYPGEPSQRDISDKDRVFPGDGVCPLVPTIRQLLDHGFRGTFSLELFNPEYWKRDALEVAREGLAKSKQVVADAIAQA</sequence>
<protein>
    <submittedName>
        <fullName evidence="2">Sugar phosphate isomerase/epimerase</fullName>
    </submittedName>
</protein>
<name>A0ABP8MPP1_9BACT</name>
<dbReference type="InterPro" id="IPR013022">
    <property type="entry name" value="Xyl_isomerase-like_TIM-brl"/>
</dbReference>
<evidence type="ECO:0000313" key="3">
    <source>
        <dbReference type="Proteomes" id="UP001500840"/>
    </source>
</evidence>
<dbReference type="PROSITE" id="PS51318">
    <property type="entry name" value="TAT"/>
    <property type="match status" value="1"/>
</dbReference>
<reference evidence="3" key="1">
    <citation type="journal article" date="2019" name="Int. J. Syst. Evol. Microbiol.">
        <title>The Global Catalogue of Microorganisms (GCM) 10K type strain sequencing project: providing services to taxonomists for standard genome sequencing and annotation.</title>
        <authorList>
            <consortium name="The Broad Institute Genomics Platform"/>
            <consortium name="The Broad Institute Genome Sequencing Center for Infectious Disease"/>
            <person name="Wu L."/>
            <person name="Ma J."/>
        </authorList>
    </citation>
    <scope>NUCLEOTIDE SEQUENCE [LARGE SCALE GENOMIC DNA]</scope>
    <source>
        <strain evidence="3">JCM 17759</strain>
    </source>
</reference>
<dbReference type="PANTHER" id="PTHR12110">
    <property type="entry name" value="HYDROXYPYRUVATE ISOMERASE"/>
    <property type="match status" value="1"/>
</dbReference>
<dbReference type="InterPro" id="IPR006311">
    <property type="entry name" value="TAT_signal"/>
</dbReference>
<comment type="caution">
    <text evidence="2">The sequence shown here is derived from an EMBL/GenBank/DDBJ whole genome shotgun (WGS) entry which is preliminary data.</text>
</comment>
<evidence type="ECO:0000259" key="1">
    <source>
        <dbReference type="Pfam" id="PF01261"/>
    </source>
</evidence>
<proteinExistence type="predicted"/>
<dbReference type="Proteomes" id="UP001500840">
    <property type="component" value="Unassembled WGS sequence"/>
</dbReference>
<dbReference type="Pfam" id="PF01261">
    <property type="entry name" value="AP_endonuc_2"/>
    <property type="match status" value="1"/>
</dbReference>
<keyword evidence="2" id="KW-0413">Isomerase</keyword>
<accession>A0ABP8MPP1</accession>
<dbReference type="EMBL" id="BAABGA010000029">
    <property type="protein sequence ID" value="GAA4452997.1"/>
    <property type="molecule type" value="Genomic_DNA"/>
</dbReference>
<evidence type="ECO:0000313" key="2">
    <source>
        <dbReference type="EMBL" id="GAA4452997.1"/>
    </source>
</evidence>
<feature type="domain" description="Xylose isomerase-like TIM barrel" evidence="1">
    <location>
        <begin position="62"/>
        <end position="303"/>
    </location>
</feature>
<dbReference type="Gene3D" id="3.20.20.150">
    <property type="entry name" value="Divalent-metal-dependent TIM barrel enzymes"/>
    <property type="match status" value="1"/>
</dbReference>
<dbReference type="RefSeq" id="WP_345322112.1">
    <property type="nucleotide sequence ID" value="NZ_BAABGA010000029.1"/>
</dbReference>
<keyword evidence="3" id="KW-1185">Reference proteome</keyword>
<dbReference type="SUPFAM" id="SSF51658">
    <property type="entry name" value="Xylose isomerase-like"/>
    <property type="match status" value="1"/>
</dbReference>
<organism evidence="2 3">
    <name type="scientific">Novipirellula rosea</name>
    <dbReference type="NCBI Taxonomy" id="1031540"/>
    <lineage>
        <taxon>Bacteria</taxon>
        <taxon>Pseudomonadati</taxon>
        <taxon>Planctomycetota</taxon>
        <taxon>Planctomycetia</taxon>
        <taxon>Pirellulales</taxon>
        <taxon>Pirellulaceae</taxon>
        <taxon>Novipirellula</taxon>
    </lineage>
</organism>
<dbReference type="InterPro" id="IPR050312">
    <property type="entry name" value="IolE/XylAMocC-like"/>
</dbReference>
<dbReference type="InterPro" id="IPR036237">
    <property type="entry name" value="Xyl_isomerase-like_sf"/>
</dbReference>
<dbReference type="GO" id="GO:0016853">
    <property type="term" value="F:isomerase activity"/>
    <property type="evidence" value="ECO:0007669"/>
    <property type="project" value="UniProtKB-KW"/>
</dbReference>